<sequence length="172" mass="18838">DLGDDQLNATKGQQDYGPFADKAKLNACLEANGISTKAQVLGAHPVTVDGVAGRRTVSRVPNNLNMYFRVDRRIAFDGKFAVSFEVTYYDTGTFGWTLQYDATEAPYKGAKTIVNQGTNTWKTVTITVDDARFAERENEQTDLRIASDQPVTLHSVRATVTGDGVLPMDLCP</sequence>
<comment type="caution">
    <text evidence="1">The sequence shown here is derived from an EMBL/GenBank/DDBJ whole genome shotgun (WGS) entry which is preliminary data.</text>
</comment>
<proteinExistence type="predicted"/>
<evidence type="ECO:0000313" key="2">
    <source>
        <dbReference type="Proteomes" id="UP001597045"/>
    </source>
</evidence>
<organism evidence="1 2">
    <name type="scientific">Kibdelosporangium lantanae</name>
    <dbReference type="NCBI Taxonomy" id="1497396"/>
    <lineage>
        <taxon>Bacteria</taxon>
        <taxon>Bacillati</taxon>
        <taxon>Actinomycetota</taxon>
        <taxon>Actinomycetes</taxon>
        <taxon>Pseudonocardiales</taxon>
        <taxon>Pseudonocardiaceae</taxon>
        <taxon>Kibdelosporangium</taxon>
    </lineage>
</organism>
<reference evidence="2" key="1">
    <citation type="journal article" date="2019" name="Int. J. Syst. Evol. Microbiol.">
        <title>The Global Catalogue of Microorganisms (GCM) 10K type strain sequencing project: providing services to taxonomists for standard genome sequencing and annotation.</title>
        <authorList>
            <consortium name="The Broad Institute Genomics Platform"/>
            <consortium name="The Broad Institute Genome Sequencing Center for Infectious Disease"/>
            <person name="Wu L."/>
            <person name="Ma J."/>
        </authorList>
    </citation>
    <scope>NUCLEOTIDE SEQUENCE [LARGE SCALE GENOMIC DNA]</scope>
    <source>
        <strain evidence="2">JCM 31486</strain>
    </source>
</reference>
<evidence type="ECO:0000313" key="1">
    <source>
        <dbReference type="EMBL" id="MFD1049449.1"/>
    </source>
</evidence>
<accession>A0ABW3MJP4</accession>
<keyword evidence="2" id="KW-1185">Reference proteome</keyword>
<name>A0ABW3MJP4_9PSEU</name>
<feature type="non-terminal residue" evidence="1">
    <location>
        <position position="1"/>
    </location>
</feature>
<gene>
    <name evidence="1" type="ORF">ACFQ1S_29900</name>
</gene>
<protein>
    <submittedName>
        <fullName evidence="1">Uncharacterized protein</fullName>
    </submittedName>
</protein>
<dbReference type="EMBL" id="JBHTIS010002186">
    <property type="protein sequence ID" value="MFD1049449.1"/>
    <property type="molecule type" value="Genomic_DNA"/>
</dbReference>
<dbReference type="Proteomes" id="UP001597045">
    <property type="component" value="Unassembled WGS sequence"/>
</dbReference>